<dbReference type="EMBL" id="OZ021744">
    <property type="protein sequence ID" value="CAK9311525.1"/>
    <property type="molecule type" value="Genomic_DNA"/>
</dbReference>
<gene>
    <name evidence="2" type="ORF">CITCOLO1_LOCUS3185</name>
</gene>
<feature type="region of interest" description="Disordered" evidence="1">
    <location>
        <begin position="1"/>
        <end position="21"/>
    </location>
</feature>
<feature type="compositionally biased region" description="Basic residues" evidence="1">
    <location>
        <begin position="9"/>
        <end position="20"/>
    </location>
</feature>
<keyword evidence="3" id="KW-1185">Reference proteome</keyword>
<feature type="compositionally biased region" description="Polar residues" evidence="1">
    <location>
        <begin position="38"/>
        <end position="49"/>
    </location>
</feature>
<accession>A0ABP0XXU9</accession>
<dbReference type="Proteomes" id="UP001642487">
    <property type="component" value="Chromosome 10"/>
</dbReference>
<proteinExistence type="predicted"/>
<protein>
    <submittedName>
        <fullName evidence="2">Uncharacterized protein</fullName>
    </submittedName>
</protein>
<evidence type="ECO:0000313" key="3">
    <source>
        <dbReference type="Proteomes" id="UP001642487"/>
    </source>
</evidence>
<name>A0ABP0XXU9_9ROSI</name>
<feature type="region of interest" description="Disordered" evidence="1">
    <location>
        <begin position="38"/>
        <end position="62"/>
    </location>
</feature>
<evidence type="ECO:0000256" key="1">
    <source>
        <dbReference type="SAM" id="MobiDB-lite"/>
    </source>
</evidence>
<organism evidence="2 3">
    <name type="scientific">Citrullus colocynthis</name>
    <name type="common">colocynth</name>
    <dbReference type="NCBI Taxonomy" id="252529"/>
    <lineage>
        <taxon>Eukaryota</taxon>
        <taxon>Viridiplantae</taxon>
        <taxon>Streptophyta</taxon>
        <taxon>Embryophyta</taxon>
        <taxon>Tracheophyta</taxon>
        <taxon>Spermatophyta</taxon>
        <taxon>Magnoliopsida</taxon>
        <taxon>eudicotyledons</taxon>
        <taxon>Gunneridae</taxon>
        <taxon>Pentapetalae</taxon>
        <taxon>rosids</taxon>
        <taxon>fabids</taxon>
        <taxon>Cucurbitales</taxon>
        <taxon>Cucurbitaceae</taxon>
        <taxon>Benincaseae</taxon>
        <taxon>Citrullus</taxon>
    </lineage>
</organism>
<evidence type="ECO:0000313" key="2">
    <source>
        <dbReference type="EMBL" id="CAK9311525.1"/>
    </source>
</evidence>
<sequence length="139" mass="15199">MCCASVRVPHQRPQLHHAGHQPKNLSTIELPATSDESTTATFTVDSSSTPPVPKRAWGDEDDDVGEHLESLTINLEPMDSDISVTTGDTPYTSASSFEDLNLSQELLKGLHVEMRFHKPSKIFTLDLDSSLQGFNCSSS</sequence>
<reference evidence="2 3" key="1">
    <citation type="submission" date="2024-03" db="EMBL/GenBank/DDBJ databases">
        <authorList>
            <person name="Gkanogiannis A."/>
            <person name="Becerra Lopez-Lavalle L."/>
        </authorList>
    </citation>
    <scope>NUCLEOTIDE SEQUENCE [LARGE SCALE GENOMIC DNA]</scope>
</reference>